<name>A0A9J6E7H4_RHIMP</name>
<dbReference type="AlphaFoldDB" id="A0A9J6E7H4"/>
<organism evidence="4 5">
    <name type="scientific">Rhipicephalus microplus</name>
    <name type="common">Cattle tick</name>
    <name type="synonym">Boophilus microplus</name>
    <dbReference type="NCBI Taxonomy" id="6941"/>
    <lineage>
        <taxon>Eukaryota</taxon>
        <taxon>Metazoa</taxon>
        <taxon>Ecdysozoa</taxon>
        <taxon>Arthropoda</taxon>
        <taxon>Chelicerata</taxon>
        <taxon>Arachnida</taxon>
        <taxon>Acari</taxon>
        <taxon>Parasitiformes</taxon>
        <taxon>Ixodida</taxon>
        <taxon>Ixodoidea</taxon>
        <taxon>Ixodidae</taxon>
        <taxon>Rhipicephalinae</taxon>
        <taxon>Rhipicephalus</taxon>
        <taxon>Boophilus</taxon>
    </lineage>
</organism>
<evidence type="ECO:0000256" key="2">
    <source>
        <dbReference type="SAM" id="MobiDB-lite"/>
    </source>
</evidence>
<protein>
    <recommendedName>
        <fullName evidence="3">RRM domain-containing protein</fullName>
    </recommendedName>
</protein>
<sequence length="111" mass="12132">MSAGLKPSKSTVYVSNLPFKLTNNDLHQIFEKYGKVAKASPVGQLQAQGMEGETNNLHDDCPGTGNPTNGQSTEEAEALLAQDVKKKTARRRRSRKKNEDIHVGFLNLHGA</sequence>
<gene>
    <name evidence="4" type="ORF">HPB51_006529</name>
</gene>
<dbReference type="Proteomes" id="UP000821866">
    <property type="component" value="Chromosome 3"/>
</dbReference>
<accession>A0A9J6E7H4</accession>
<evidence type="ECO:0000313" key="4">
    <source>
        <dbReference type="EMBL" id="KAH8030097.1"/>
    </source>
</evidence>
<evidence type="ECO:0000259" key="3">
    <source>
        <dbReference type="Pfam" id="PF00076"/>
    </source>
</evidence>
<feature type="domain" description="RRM" evidence="3">
    <location>
        <begin position="12"/>
        <end position="40"/>
    </location>
</feature>
<dbReference type="PANTHER" id="PTHR46259">
    <property type="entry name" value="ZINC FINGER CCHC-TYPE AND RNA-BINDING MOTIF-CONTAINING PROTEIN 1"/>
    <property type="match status" value="1"/>
</dbReference>
<proteinExistence type="predicted"/>
<dbReference type="VEuPathDB" id="VectorBase:LOC119163520"/>
<keyword evidence="5" id="KW-1185">Reference proteome</keyword>
<dbReference type="Pfam" id="PF00076">
    <property type="entry name" value="RRM_1"/>
    <property type="match status" value="1"/>
</dbReference>
<dbReference type="GO" id="GO:0005689">
    <property type="term" value="C:U12-type spliceosomal complex"/>
    <property type="evidence" value="ECO:0007669"/>
    <property type="project" value="InterPro"/>
</dbReference>
<dbReference type="InterPro" id="IPR035979">
    <property type="entry name" value="RBD_domain_sf"/>
</dbReference>
<dbReference type="GO" id="GO:0003723">
    <property type="term" value="F:RNA binding"/>
    <property type="evidence" value="ECO:0007669"/>
    <property type="project" value="UniProtKB-KW"/>
</dbReference>
<dbReference type="SUPFAM" id="SSF54928">
    <property type="entry name" value="RNA-binding domain, RBD"/>
    <property type="match status" value="1"/>
</dbReference>
<dbReference type="InterPro" id="IPR044598">
    <property type="entry name" value="ZCRB1"/>
</dbReference>
<comment type="caution">
    <text evidence="4">The sequence shown here is derived from an EMBL/GenBank/DDBJ whole genome shotgun (WGS) entry which is preliminary data.</text>
</comment>
<dbReference type="EMBL" id="JABSTU010000005">
    <property type="protein sequence ID" value="KAH8030097.1"/>
    <property type="molecule type" value="Genomic_DNA"/>
</dbReference>
<dbReference type="InterPro" id="IPR012677">
    <property type="entry name" value="Nucleotide-bd_a/b_plait_sf"/>
</dbReference>
<feature type="compositionally biased region" description="Basic residues" evidence="2">
    <location>
        <begin position="87"/>
        <end position="96"/>
    </location>
</feature>
<dbReference type="InterPro" id="IPR000504">
    <property type="entry name" value="RRM_dom"/>
</dbReference>
<evidence type="ECO:0000256" key="1">
    <source>
        <dbReference type="ARBA" id="ARBA00022884"/>
    </source>
</evidence>
<reference evidence="4" key="1">
    <citation type="journal article" date="2020" name="Cell">
        <title>Large-Scale Comparative Analyses of Tick Genomes Elucidate Their Genetic Diversity and Vector Capacities.</title>
        <authorList>
            <consortium name="Tick Genome and Microbiome Consortium (TIGMIC)"/>
            <person name="Jia N."/>
            <person name="Wang J."/>
            <person name="Shi W."/>
            <person name="Du L."/>
            <person name="Sun Y."/>
            <person name="Zhan W."/>
            <person name="Jiang J.F."/>
            <person name="Wang Q."/>
            <person name="Zhang B."/>
            <person name="Ji P."/>
            <person name="Bell-Sakyi L."/>
            <person name="Cui X.M."/>
            <person name="Yuan T.T."/>
            <person name="Jiang B.G."/>
            <person name="Yang W.F."/>
            <person name="Lam T.T."/>
            <person name="Chang Q.C."/>
            <person name="Ding S.J."/>
            <person name="Wang X.J."/>
            <person name="Zhu J.G."/>
            <person name="Ruan X.D."/>
            <person name="Zhao L."/>
            <person name="Wei J.T."/>
            <person name="Ye R.Z."/>
            <person name="Que T.C."/>
            <person name="Du C.H."/>
            <person name="Zhou Y.H."/>
            <person name="Cheng J.X."/>
            <person name="Dai P.F."/>
            <person name="Guo W.B."/>
            <person name="Han X.H."/>
            <person name="Huang E.J."/>
            <person name="Li L.F."/>
            <person name="Wei W."/>
            <person name="Gao Y.C."/>
            <person name="Liu J.Z."/>
            <person name="Shao H.Z."/>
            <person name="Wang X."/>
            <person name="Wang C.C."/>
            <person name="Yang T.C."/>
            <person name="Huo Q.B."/>
            <person name="Li W."/>
            <person name="Chen H.Y."/>
            <person name="Chen S.E."/>
            <person name="Zhou L.G."/>
            <person name="Ni X.B."/>
            <person name="Tian J.H."/>
            <person name="Sheng Y."/>
            <person name="Liu T."/>
            <person name="Pan Y.S."/>
            <person name="Xia L.Y."/>
            <person name="Li J."/>
            <person name="Zhao F."/>
            <person name="Cao W.C."/>
        </authorList>
    </citation>
    <scope>NUCLEOTIDE SEQUENCE</scope>
    <source>
        <strain evidence="4">Rmic-2018</strain>
    </source>
</reference>
<reference evidence="4" key="2">
    <citation type="submission" date="2021-09" db="EMBL/GenBank/DDBJ databases">
        <authorList>
            <person name="Jia N."/>
            <person name="Wang J."/>
            <person name="Shi W."/>
            <person name="Du L."/>
            <person name="Sun Y."/>
            <person name="Zhan W."/>
            <person name="Jiang J."/>
            <person name="Wang Q."/>
            <person name="Zhang B."/>
            <person name="Ji P."/>
            <person name="Sakyi L.B."/>
            <person name="Cui X."/>
            <person name="Yuan T."/>
            <person name="Jiang B."/>
            <person name="Yang W."/>
            <person name="Lam T.T.-Y."/>
            <person name="Chang Q."/>
            <person name="Ding S."/>
            <person name="Wang X."/>
            <person name="Zhu J."/>
            <person name="Ruan X."/>
            <person name="Zhao L."/>
            <person name="Wei J."/>
            <person name="Que T."/>
            <person name="Du C."/>
            <person name="Cheng J."/>
            <person name="Dai P."/>
            <person name="Han X."/>
            <person name="Huang E."/>
            <person name="Gao Y."/>
            <person name="Liu J."/>
            <person name="Shao H."/>
            <person name="Ye R."/>
            <person name="Li L."/>
            <person name="Wei W."/>
            <person name="Wang X."/>
            <person name="Wang C."/>
            <person name="Huo Q."/>
            <person name="Li W."/>
            <person name="Guo W."/>
            <person name="Chen H."/>
            <person name="Chen S."/>
            <person name="Zhou L."/>
            <person name="Zhou L."/>
            <person name="Ni X."/>
            <person name="Tian J."/>
            <person name="Zhou Y."/>
            <person name="Sheng Y."/>
            <person name="Liu T."/>
            <person name="Pan Y."/>
            <person name="Xia L."/>
            <person name="Li J."/>
            <person name="Zhao F."/>
            <person name="Cao W."/>
        </authorList>
    </citation>
    <scope>NUCLEOTIDE SEQUENCE</scope>
    <source>
        <strain evidence="4">Rmic-2018</strain>
        <tissue evidence="4">Larvae</tissue>
    </source>
</reference>
<dbReference type="PANTHER" id="PTHR46259:SF1">
    <property type="entry name" value="ZINC FINGER CCHC-TYPE AND RNA-BINDING MOTIF-CONTAINING PROTEIN 1"/>
    <property type="match status" value="1"/>
</dbReference>
<dbReference type="GO" id="GO:0000398">
    <property type="term" value="P:mRNA splicing, via spliceosome"/>
    <property type="evidence" value="ECO:0007669"/>
    <property type="project" value="InterPro"/>
</dbReference>
<evidence type="ECO:0000313" key="5">
    <source>
        <dbReference type="Proteomes" id="UP000821866"/>
    </source>
</evidence>
<dbReference type="Gene3D" id="3.30.70.330">
    <property type="match status" value="1"/>
</dbReference>
<feature type="region of interest" description="Disordered" evidence="2">
    <location>
        <begin position="52"/>
        <end position="111"/>
    </location>
</feature>
<keyword evidence="1" id="KW-0694">RNA-binding</keyword>